<gene>
    <name evidence="3" type="ORF">A3K52_02065</name>
</gene>
<name>A0A1F7L0B0_9BACT</name>
<evidence type="ECO:0000313" key="4">
    <source>
        <dbReference type="Proteomes" id="UP000177050"/>
    </source>
</evidence>
<evidence type="ECO:0000259" key="1">
    <source>
        <dbReference type="Pfam" id="PF00534"/>
    </source>
</evidence>
<accession>A0A1F7L0B0</accession>
<protein>
    <recommendedName>
        <fullName evidence="5">Glycosyl transferase family 1 domain-containing protein</fullName>
    </recommendedName>
</protein>
<dbReference type="Gene3D" id="3.40.50.2000">
    <property type="entry name" value="Glycogen Phosphorylase B"/>
    <property type="match status" value="2"/>
</dbReference>
<organism evidence="3 4">
    <name type="scientific">Candidatus Roizmanbacteria bacterium RIFOXYD1_FULL_38_12</name>
    <dbReference type="NCBI Taxonomy" id="1802093"/>
    <lineage>
        <taxon>Bacteria</taxon>
        <taxon>Candidatus Roizmaniibacteriota</taxon>
    </lineage>
</organism>
<dbReference type="InterPro" id="IPR001296">
    <property type="entry name" value="Glyco_trans_1"/>
</dbReference>
<dbReference type="CDD" id="cd03801">
    <property type="entry name" value="GT4_PimA-like"/>
    <property type="match status" value="1"/>
</dbReference>
<dbReference type="SUPFAM" id="SSF53756">
    <property type="entry name" value="UDP-Glycosyltransferase/glycogen phosphorylase"/>
    <property type="match status" value="1"/>
</dbReference>
<dbReference type="PANTHER" id="PTHR45947">
    <property type="entry name" value="SULFOQUINOVOSYL TRANSFERASE SQD2"/>
    <property type="match status" value="1"/>
</dbReference>
<feature type="domain" description="Glycosyl transferase family 1" evidence="1">
    <location>
        <begin position="207"/>
        <end position="367"/>
    </location>
</feature>
<dbReference type="InterPro" id="IPR028098">
    <property type="entry name" value="Glyco_trans_4-like_N"/>
</dbReference>
<dbReference type="Pfam" id="PF00534">
    <property type="entry name" value="Glycos_transf_1"/>
    <property type="match status" value="1"/>
</dbReference>
<dbReference type="AlphaFoldDB" id="A0A1F7L0B0"/>
<dbReference type="Proteomes" id="UP000177050">
    <property type="component" value="Unassembled WGS sequence"/>
</dbReference>
<dbReference type="GO" id="GO:0016757">
    <property type="term" value="F:glycosyltransferase activity"/>
    <property type="evidence" value="ECO:0007669"/>
    <property type="project" value="InterPro"/>
</dbReference>
<feature type="domain" description="Glycosyltransferase subfamily 4-like N-terminal" evidence="2">
    <location>
        <begin position="89"/>
        <end position="187"/>
    </location>
</feature>
<dbReference type="Pfam" id="PF13439">
    <property type="entry name" value="Glyco_transf_4"/>
    <property type="match status" value="1"/>
</dbReference>
<sequence>MSFTEKKYFMIKIALVRGAYLNNFEGQSYQFVNPNKYKITGVSSMRSIHKTFPFEVIRLPSFNDWNVARRIGRAIANRTLGDIQNLFGLEKYACRFDIFHTADPHYYYSYQLAILRSQNKIKRLLVTSWETIPFNNESTREKKRNKHFVLKQTDHFLCYTDKAKECLIREGIAPSKITVIELGVNLQKFKPSDHTSQANSKSKHSRIIEILFVGRLVEEKGVMDLYAAYKNLKSQMSNVKYVKLHFIGEGPLVGRLNNMILNDGLKKYVIIERASYEKMAKVYRRANIFVLPSHRTNTWEEQYGMVLVEAMASGLPIIAYDTGAIKEVVGNAGIYIHEGDVGGLTFAIENLIKDTDFRIKVGTIGRERVKREFDCRKTAKKIEKLYEKLYLKF</sequence>
<evidence type="ECO:0000259" key="2">
    <source>
        <dbReference type="Pfam" id="PF13439"/>
    </source>
</evidence>
<reference evidence="3 4" key="1">
    <citation type="journal article" date="2016" name="Nat. Commun.">
        <title>Thousands of microbial genomes shed light on interconnected biogeochemical processes in an aquifer system.</title>
        <authorList>
            <person name="Anantharaman K."/>
            <person name="Brown C.T."/>
            <person name="Hug L.A."/>
            <person name="Sharon I."/>
            <person name="Castelle C.J."/>
            <person name="Probst A.J."/>
            <person name="Thomas B.C."/>
            <person name="Singh A."/>
            <person name="Wilkins M.J."/>
            <person name="Karaoz U."/>
            <person name="Brodie E.L."/>
            <person name="Williams K.H."/>
            <person name="Hubbard S.S."/>
            <person name="Banfield J.F."/>
        </authorList>
    </citation>
    <scope>NUCLEOTIDE SEQUENCE [LARGE SCALE GENOMIC DNA]</scope>
</reference>
<evidence type="ECO:0008006" key="5">
    <source>
        <dbReference type="Google" id="ProtNLM"/>
    </source>
</evidence>
<dbReference type="EMBL" id="MGBR01000001">
    <property type="protein sequence ID" value="OGK73557.1"/>
    <property type="molecule type" value="Genomic_DNA"/>
</dbReference>
<evidence type="ECO:0000313" key="3">
    <source>
        <dbReference type="EMBL" id="OGK73557.1"/>
    </source>
</evidence>
<dbReference type="InterPro" id="IPR050194">
    <property type="entry name" value="Glycosyltransferase_grp1"/>
</dbReference>
<dbReference type="PANTHER" id="PTHR45947:SF3">
    <property type="entry name" value="SULFOQUINOVOSYL TRANSFERASE SQD2"/>
    <property type="match status" value="1"/>
</dbReference>
<proteinExistence type="predicted"/>
<comment type="caution">
    <text evidence="3">The sequence shown here is derived from an EMBL/GenBank/DDBJ whole genome shotgun (WGS) entry which is preliminary data.</text>
</comment>